<dbReference type="InterPro" id="IPR044594">
    <property type="entry name" value="HIPP01/3/5/6"/>
</dbReference>
<evidence type="ECO:0000313" key="5">
    <source>
        <dbReference type="Proteomes" id="UP001642360"/>
    </source>
</evidence>
<feature type="domain" description="HMA" evidence="3">
    <location>
        <begin position="110"/>
        <end position="180"/>
    </location>
</feature>
<dbReference type="GO" id="GO:0016020">
    <property type="term" value="C:membrane"/>
    <property type="evidence" value="ECO:0007669"/>
    <property type="project" value="UniProtKB-SubCell"/>
</dbReference>
<sequence>MILKQGFHCVDCASKVMKYIRGLEGVESVNGDSWDQNRLTVIGKVDPIKLQEMVEQKTHKKFTLSCDVCLLPEKDEDDNKEKGGAGEENRNKEAKDKPKANQDKNSKQPVTTAVLKVHLHCERCEGSINKIKKIISNMEGNHKVIIDCAQDLVIVKGSMDMKALGQSLKQQLKKDVQIVLTKEDGKEKEKKCGGDSGGDGEKKRKSGGKKKEKGSGAEEESGGEEKKGSECGSDDDKASKNKERSGGEKEKEGGDRKTSGEVGGEGGEQVEQYWQMFSDENTNSCSIM</sequence>
<dbReference type="PROSITE" id="PS50846">
    <property type="entry name" value="HMA_2"/>
    <property type="match status" value="2"/>
</dbReference>
<dbReference type="GO" id="GO:0009626">
    <property type="term" value="P:plant-type hypersensitive response"/>
    <property type="evidence" value="ECO:0007669"/>
    <property type="project" value="UniProtKB-KW"/>
</dbReference>
<feature type="compositionally biased region" description="Basic and acidic residues" evidence="2">
    <location>
        <begin position="184"/>
        <end position="193"/>
    </location>
</feature>
<dbReference type="PANTHER" id="PTHR46413:SF34">
    <property type="entry name" value="HEAVY METAL-ASSOCIATED ISOPRENYLATED PLANT PROTEIN 3-LIKE"/>
    <property type="match status" value="1"/>
</dbReference>
<dbReference type="PANTHER" id="PTHR46413">
    <property type="entry name" value="HEAVY METAL-ASSOCIATED ISOPRENYLATED PLANT PROTEIN 6"/>
    <property type="match status" value="1"/>
</dbReference>
<accession>A0ABC8STL0</accession>
<dbReference type="InterPro" id="IPR006121">
    <property type="entry name" value="HMA_dom"/>
</dbReference>
<protein>
    <recommendedName>
        <fullName evidence="3">HMA domain-containing protein</fullName>
    </recommendedName>
</protein>
<name>A0ABC8STL0_9AQUA</name>
<proteinExistence type="predicted"/>
<dbReference type="Proteomes" id="UP001642360">
    <property type="component" value="Unassembled WGS sequence"/>
</dbReference>
<evidence type="ECO:0000256" key="1">
    <source>
        <dbReference type="ARBA" id="ARBA00004170"/>
    </source>
</evidence>
<evidence type="ECO:0000256" key="2">
    <source>
        <dbReference type="SAM" id="MobiDB-lite"/>
    </source>
</evidence>
<gene>
    <name evidence="4" type="ORF">ILEXP_LOCUS27188</name>
</gene>
<organism evidence="4 5">
    <name type="scientific">Ilex paraguariensis</name>
    <name type="common">yerba mate</name>
    <dbReference type="NCBI Taxonomy" id="185542"/>
    <lineage>
        <taxon>Eukaryota</taxon>
        <taxon>Viridiplantae</taxon>
        <taxon>Streptophyta</taxon>
        <taxon>Embryophyta</taxon>
        <taxon>Tracheophyta</taxon>
        <taxon>Spermatophyta</taxon>
        <taxon>Magnoliopsida</taxon>
        <taxon>eudicotyledons</taxon>
        <taxon>Gunneridae</taxon>
        <taxon>Pentapetalae</taxon>
        <taxon>asterids</taxon>
        <taxon>campanulids</taxon>
        <taxon>Aquifoliales</taxon>
        <taxon>Aquifoliaceae</taxon>
        <taxon>Ilex</taxon>
    </lineage>
</organism>
<feature type="compositionally biased region" description="Polar residues" evidence="2">
    <location>
        <begin position="278"/>
        <end position="288"/>
    </location>
</feature>
<dbReference type="Gene3D" id="3.30.70.100">
    <property type="match status" value="2"/>
</dbReference>
<dbReference type="AlphaFoldDB" id="A0ABC8STL0"/>
<comment type="caution">
    <text evidence="4">The sequence shown here is derived from an EMBL/GenBank/DDBJ whole genome shotgun (WGS) entry which is preliminary data.</text>
</comment>
<reference evidence="4 5" key="1">
    <citation type="submission" date="2024-02" db="EMBL/GenBank/DDBJ databases">
        <authorList>
            <person name="Vignale AGUSTIN F."/>
            <person name="Sosa J E."/>
            <person name="Modenutti C."/>
        </authorList>
    </citation>
    <scope>NUCLEOTIDE SEQUENCE [LARGE SCALE GENOMIC DNA]</scope>
</reference>
<feature type="region of interest" description="Disordered" evidence="2">
    <location>
        <begin position="76"/>
        <end position="109"/>
    </location>
</feature>
<keyword evidence="5" id="KW-1185">Reference proteome</keyword>
<dbReference type="EMBL" id="CAUOFW020003192">
    <property type="protein sequence ID" value="CAK9158544.1"/>
    <property type="molecule type" value="Genomic_DNA"/>
</dbReference>
<feature type="domain" description="HMA" evidence="3">
    <location>
        <begin position="1"/>
        <end position="65"/>
    </location>
</feature>
<feature type="region of interest" description="Disordered" evidence="2">
    <location>
        <begin position="184"/>
        <end position="288"/>
    </location>
</feature>
<dbReference type="InterPro" id="IPR036163">
    <property type="entry name" value="HMA_dom_sf"/>
</dbReference>
<evidence type="ECO:0000313" key="4">
    <source>
        <dbReference type="EMBL" id="CAK9158544.1"/>
    </source>
</evidence>
<dbReference type="Pfam" id="PF00403">
    <property type="entry name" value="HMA"/>
    <property type="match status" value="2"/>
</dbReference>
<dbReference type="CDD" id="cd00371">
    <property type="entry name" value="HMA"/>
    <property type="match status" value="1"/>
</dbReference>
<evidence type="ECO:0000259" key="3">
    <source>
        <dbReference type="PROSITE" id="PS50846"/>
    </source>
</evidence>
<dbReference type="SUPFAM" id="SSF55008">
    <property type="entry name" value="HMA, heavy metal-associated domain"/>
    <property type="match status" value="2"/>
</dbReference>
<feature type="compositionally biased region" description="Basic and acidic residues" evidence="2">
    <location>
        <begin position="77"/>
        <end position="106"/>
    </location>
</feature>
<comment type="subcellular location">
    <subcellularLocation>
        <location evidence="1">Membrane</location>
        <topology evidence="1">Peripheral membrane protein</topology>
    </subcellularLocation>
</comment>
<feature type="compositionally biased region" description="Basic and acidic residues" evidence="2">
    <location>
        <begin position="223"/>
        <end position="259"/>
    </location>
</feature>
<feature type="compositionally biased region" description="Basic residues" evidence="2">
    <location>
        <begin position="203"/>
        <end position="212"/>
    </location>
</feature>